<evidence type="ECO:0000256" key="3">
    <source>
        <dbReference type="ARBA" id="ARBA00022989"/>
    </source>
</evidence>
<keyword evidence="4 5" id="KW-0472">Membrane</keyword>
<organism evidence="7 8">
    <name type="scientific">Acinetobacter modestus</name>
    <dbReference type="NCBI Taxonomy" id="1776740"/>
    <lineage>
        <taxon>Bacteria</taxon>
        <taxon>Pseudomonadati</taxon>
        <taxon>Pseudomonadota</taxon>
        <taxon>Gammaproteobacteria</taxon>
        <taxon>Moraxellales</taxon>
        <taxon>Moraxellaceae</taxon>
        <taxon>Acinetobacter</taxon>
    </lineage>
</organism>
<reference evidence="7 8" key="2">
    <citation type="journal article" date="2016" name="Int. J. Syst. Evol. Microbiol.">
        <title>Taxonomy of haemolytic and/or proteolytic strains of the genus Acinetobacter with the proposal of Acinetobacter courvalinii sp. nov. (genomic species 14 sensu Bouvet &amp; Jeanjean), Acinetobacter dispersus sp. nov. (genomic species 17), Acinetobacter modestus sp. nov., Acinetobacter proteolyticus sp. nov. and Acinetobacter vivianii sp. nov.</title>
        <authorList>
            <person name="Nemec A."/>
            <person name="Radolfova-Krizova L."/>
            <person name="Maixnerova M."/>
            <person name="Vrestiakova E."/>
            <person name="Jezek P."/>
            <person name="Sedo O."/>
        </authorList>
    </citation>
    <scope>NUCLEOTIDE SEQUENCE [LARGE SCALE GENOMIC DNA]</scope>
    <source>
        <strain evidence="7 8">NIPH 236</strain>
    </source>
</reference>
<protein>
    <recommendedName>
        <fullName evidence="6">TLC domain-containing protein</fullName>
    </recommendedName>
</protein>
<evidence type="ECO:0000259" key="6">
    <source>
        <dbReference type="PROSITE" id="PS50922"/>
    </source>
</evidence>
<dbReference type="RefSeq" id="WP_004660384.1">
    <property type="nucleotide sequence ID" value="NZ_BMDV01000003.1"/>
</dbReference>
<dbReference type="InterPro" id="IPR006634">
    <property type="entry name" value="TLC-dom"/>
</dbReference>
<evidence type="ECO:0000256" key="4">
    <source>
        <dbReference type="ARBA" id="ARBA00023136"/>
    </source>
</evidence>
<dbReference type="GeneID" id="92834414"/>
<proteinExistence type="predicted"/>
<evidence type="ECO:0000256" key="2">
    <source>
        <dbReference type="ARBA" id="ARBA00022692"/>
    </source>
</evidence>
<gene>
    <name evidence="7" type="ORF">F992_00994</name>
</gene>
<comment type="caution">
    <text evidence="7">The sequence shown here is derived from an EMBL/GenBank/DDBJ whole genome shotgun (WGS) entry which is preliminary data.</text>
</comment>
<keyword evidence="8" id="KW-1185">Reference proteome</keyword>
<feature type="domain" description="TLC" evidence="6">
    <location>
        <begin position="1"/>
        <end position="64"/>
    </location>
</feature>
<feature type="transmembrane region" description="Helical" evidence="5">
    <location>
        <begin position="12"/>
        <end position="31"/>
    </location>
</feature>
<evidence type="ECO:0000256" key="5">
    <source>
        <dbReference type="SAM" id="Phobius"/>
    </source>
</evidence>
<evidence type="ECO:0000256" key="1">
    <source>
        <dbReference type="ARBA" id="ARBA00004141"/>
    </source>
</evidence>
<dbReference type="Proteomes" id="UP000013190">
    <property type="component" value="Unassembled WGS sequence"/>
</dbReference>
<evidence type="ECO:0000313" key="7">
    <source>
        <dbReference type="EMBL" id="ENU28157.1"/>
    </source>
</evidence>
<feature type="transmembrane region" description="Helical" evidence="5">
    <location>
        <begin position="37"/>
        <end position="55"/>
    </location>
</feature>
<sequence>MYTANRVFELQYSRFSFVLQLLIFVTVLILAYQLLALSFWLLSLVVMVLFWFLLLRRPLIKRFEYLDHQHWSFEFVDTSIAIQGRTITKIIDHQAYITIYFSDTQYQPLTIWWDQLSISQWKNLKLLIKML</sequence>
<accession>A0ABP2U144</accession>
<dbReference type="PROSITE" id="PS50922">
    <property type="entry name" value="TLC"/>
    <property type="match status" value="1"/>
</dbReference>
<comment type="subcellular location">
    <subcellularLocation>
        <location evidence="1">Membrane</location>
        <topology evidence="1">Multi-pass membrane protein</topology>
    </subcellularLocation>
</comment>
<keyword evidence="3 5" id="KW-1133">Transmembrane helix</keyword>
<evidence type="ECO:0000313" key="8">
    <source>
        <dbReference type="Proteomes" id="UP000013190"/>
    </source>
</evidence>
<reference evidence="8" key="1">
    <citation type="submission" date="2013-02" db="EMBL/GenBank/DDBJ databases">
        <title>The Genome Sequence of Acinetobacter sp. NIPH 236.</title>
        <authorList>
            <consortium name="The Broad Institute Genome Sequencing Platform"/>
            <consortium name="The Broad Institute Genome Sequencing Center for Infectious Disease"/>
            <person name="Cerqueira G."/>
            <person name="Feldgarden M."/>
            <person name="Courvalin P."/>
            <person name="Perichon B."/>
            <person name="Grillot-Courvalin C."/>
            <person name="Clermont D."/>
            <person name="Rocha E."/>
            <person name="Yoon E.-J."/>
            <person name="Nemec A."/>
            <person name="Walker B."/>
            <person name="Young S.K."/>
            <person name="Zeng Q."/>
            <person name="Gargeya S."/>
            <person name="Fitzgerald M."/>
            <person name="Haas B."/>
            <person name="Abouelleil A."/>
            <person name="Alvarado L."/>
            <person name="Arachchi H.M."/>
            <person name="Berlin A.M."/>
            <person name="Chapman S.B."/>
            <person name="Dewar J."/>
            <person name="Goldberg J."/>
            <person name="Griggs A."/>
            <person name="Gujja S."/>
            <person name="Hansen M."/>
            <person name="Howarth C."/>
            <person name="Imamovic A."/>
            <person name="Larimer J."/>
            <person name="McCowan C."/>
            <person name="Murphy C."/>
            <person name="Neiman D."/>
            <person name="Pearson M."/>
            <person name="Priest M."/>
            <person name="Roberts A."/>
            <person name="Saif S."/>
            <person name="Shea T."/>
            <person name="Sisk P."/>
            <person name="Sykes S."/>
            <person name="Wortman J."/>
            <person name="Nusbaum C."/>
            <person name="Birren B."/>
        </authorList>
    </citation>
    <scope>NUCLEOTIDE SEQUENCE [LARGE SCALE GENOMIC DNA]</scope>
    <source>
        <strain evidence="8">NIPH 236</strain>
    </source>
</reference>
<name>A0ABP2U144_9GAMM</name>
<keyword evidence="2 5" id="KW-0812">Transmembrane</keyword>
<dbReference type="EMBL" id="APOJ01000016">
    <property type="protein sequence ID" value="ENU28157.1"/>
    <property type="molecule type" value="Genomic_DNA"/>
</dbReference>